<accession>A0A173LRE8</accession>
<dbReference type="AlphaFoldDB" id="A0A173LRE8"/>
<dbReference type="InterPro" id="IPR039420">
    <property type="entry name" value="WalR-like"/>
</dbReference>
<feature type="domain" description="HTH luxR-type" evidence="4">
    <location>
        <begin position="140"/>
        <end position="205"/>
    </location>
</feature>
<evidence type="ECO:0000313" key="6">
    <source>
        <dbReference type="EMBL" id="ANI93500.1"/>
    </source>
</evidence>
<dbReference type="InterPro" id="IPR001789">
    <property type="entry name" value="Sig_transdc_resp-reg_receiver"/>
</dbReference>
<proteinExistence type="predicted"/>
<dbReference type="SUPFAM" id="SSF46894">
    <property type="entry name" value="C-terminal effector domain of the bipartite response regulators"/>
    <property type="match status" value="1"/>
</dbReference>
<dbReference type="InterPro" id="IPR000792">
    <property type="entry name" value="Tscrpt_reg_LuxR_C"/>
</dbReference>
<evidence type="ECO:0000256" key="3">
    <source>
        <dbReference type="PROSITE-ProRule" id="PRU00169"/>
    </source>
</evidence>
<dbReference type="EMBL" id="CP015961">
    <property type="protein sequence ID" value="ANI93500.1"/>
    <property type="molecule type" value="Genomic_DNA"/>
</dbReference>
<gene>
    <name evidence="6" type="ORF">BJL86_2740</name>
</gene>
<dbReference type="InterPro" id="IPR016032">
    <property type="entry name" value="Sig_transdc_resp-reg_C-effctor"/>
</dbReference>
<dbReference type="CDD" id="cd17535">
    <property type="entry name" value="REC_NarL-like"/>
    <property type="match status" value="1"/>
</dbReference>
<dbReference type="PANTHER" id="PTHR43214:SF42">
    <property type="entry name" value="TRANSCRIPTIONAL REGULATORY PROTEIN DESR"/>
    <property type="match status" value="1"/>
</dbReference>
<dbReference type="InterPro" id="IPR036388">
    <property type="entry name" value="WH-like_DNA-bd_sf"/>
</dbReference>
<evidence type="ECO:0000313" key="7">
    <source>
        <dbReference type="Proteomes" id="UP000186104"/>
    </source>
</evidence>
<organism evidence="6 7">
    <name type="scientific">Dietzia timorensis</name>
    <dbReference type="NCBI Taxonomy" id="499555"/>
    <lineage>
        <taxon>Bacteria</taxon>
        <taxon>Bacillati</taxon>
        <taxon>Actinomycetota</taxon>
        <taxon>Actinomycetes</taxon>
        <taxon>Mycobacteriales</taxon>
        <taxon>Dietziaceae</taxon>
        <taxon>Dietzia</taxon>
    </lineage>
</organism>
<dbReference type="CDD" id="cd06170">
    <property type="entry name" value="LuxR_C_like"/>
    <property type="match status" value="1"/>
</dbReference>
<dbReference type="PROSITE" id="PS50110">
    <property type="entry name" value="RESPONSE_REGULATORY"/>
    <property type="match status" value="1"/>
</dbReference>
<evidence type="ECO:0000256" key="1">
    <source>
        <dbReference type="ARBA" id="ARBA00022553"/>
    </source>
</evidence>
<dbReference type="InterPro" id="IPR058245">
    <property type="entry name" value="NreC/VraR/RcsB-like_REC"/>
</dbReference>
<dbReference type="Pfam" id="PF00196">
    <property type="entry name" value="GerE"/>
    <property type="match status" value="1"/>
</dbReference>
<evidence type="ECO:0000259" key="4">
    <source>
        <dbReference type="PROSITE" id="PS50043"/>
    </source>
</evidence>
<dbReference type="InterPro" id="IPR011006">
    <property type="entry name" value="CheY-like_superfamily"/>
</dbReference>
<feature type="modified residue" description="4-aspartylphosphate" evidence="3">
    <location>
        <position position="62"/>
    </location>
</feature>
<dbReference type="SMART" id="SM00448">
    <property type="entry name" value="REC"/>
    <property type="match status" value="1"/>
</dbReference>
<reference evidence="6 7" key="1">
    <citation type="submission" date="2016-06" db="EMBL/GenBank/DDBJ databases">
        <title>Complete genome sequence of a saline-alkali tolerant type strain Dietzia timorensis ID05-A0528T.</title>
        <authorList>
            <person name="Wu X."/>
        </authorList>
    </citation>
    <scope>NUCLEOTIDE SEQUENCE [LARGE SCALE GENOMIC DNA]</scope>
    <source>
        <strain evidence="6 7">ID05-A0528</strain>
    </source>
</reference>
<dbReference type="Gene3D" id="3.40.50.2300">
    <property type="match status" value="1"/>
</dbReference>
<dbReference type="KEGG" id="dtm:BJL86_2740"/>
<evidence type="ECO:0000259" key="5">
    <source>
        <dbReference type="PROSITE" id="PS50110"/>
    </source>
</evidence>
<dbReference type="PANTHER" id="PTHR43214">
    <property type="entry name" value="TWO-COMPONENT RESPONSE REGULATOR"/>
    <property type="match status" value="1"/>
</dbReference>
<dbReference type="SUPFAM" id="SSF52172">
    <property type="entry name" value="CheY-like"/>
    <property type="match status" value="1"/>
</dbReference>
<dbReference type="GO" id="GO:0006355">
    <property type="term" value="P:regulation of DNA-templated transcription"/>
    <property type="evidence" value="ECO:0007669"/>
    <property type="project" value="InterPro"/>
</dbReference>
<evidence type="ECO:0000256" key="2">
    <source>
        <dbReference type="ARBA" id="ARBA00023125"/>
    </source>
</evidence>
<feature type="domain" description="Response regulatory" evidence="5">
    <location>
        <begin position="11"/>
        <end position="125"/>
    </location>
</feature>
<name>A0A173LRE8_9ACTN</name>
<keyword evidence="7" id="KW-1185">Reference proteome</keyword>
<keyword evidence="1 3" id="KW-0597">Phosphoprotein</keyword>
<dbReference type="SMART" id="SM00421">
    <property type="entry name" value="HTH_LUXR"/>
    <property type="match status" value="1"/>
</dbReference>
<dbReference type="STRING" id="499555.BJL86_2740"/>
<dbReference type="Proteomes" id="UP000186104">
    <property type="component" value="Chromosome"/>
</dbReference>
<keyword evidence="2" id="KW-0238">DNA-binding</keyword>
<dbReference type="GO" id="GO:0003677">
    <property type="term" value="F:DNA binding"/>
    <property type="evidence" value="ECO:0007669"/>
    <property type="project" value="UniProtKB-KW"/>
</dbReference>
<dbReference type="GO" id="GO:0000160">
    <property type="term" value="P:phosphorelay signal transduction system"/>
    <property type="evidence" value="ECO:0007669"/>
    <property type="project" value="InterPro"/>
</dbReference>
<dbReference type="PRINTS" id="PR00038">
    <property type="entry name" value="HTHLUXR"/>
</dbReference>
<sequence length="209" mass="21952">MGEEIGGTEIRVIVADDEATIRSALEELLALRTGIEIVGGADDGKAAIDLVRAHQPDIALLDVEMPGVDGIAACKSIVEFGTKVVILTASVKASTMREAMAAGASGYVTKATPVDELTAILFKIRDGQSFVDPQLAAEMVRAPESPLSPREADVLRLVLPGTPVADIADELHLAVGTVRNYLSSAMSALGARNRHEAAKLAVERGWIEA</sequence>
<dbReference type="Pfam" id="PF00072">
    <property type="entry name" value="Response_reg"/>
    <property type="match status" value="1"/>
</dbReference>
<dbReference type="PROSITE" id="PS50043">
    <property type="entry name" value="HTH_LUXR_2"/>
    <property type="match status" value="1"/>
</dbReference>
<dbReference type="Gene3D" id="1.10.10.10">
    <property type="entry name" value="Winged helix-like DNA-binding domain superfamily/Winged helix DNA-binding domain"/>
    <property type="match status" value="1"/>
</dbReference>
<protein>
    <submittedName>
        <fullName evidence="6">Transcriptional regulatory protein DesR</fullName>
    </submittedName>
</protein>